<accession>A0A0P9EGV9</accession>
<name>A0A0P9EGV9_RHOGW</name>
<reference evidence="2 3" key="1">
    <citation type="journal article" date="2015" name="Front. Microbiol.">
        <title>Genome sequence of the plant growth promoting endophytic yeast Rhodotorula graminis WP1.</title>
        <authorList>
            <person name="Firrincieli A."/>
            <person name="Otillar R."/>
            <person name="Salamov A."/>
            <person name="Schmutz J."/>
            <person name="Khan Z."/>
            <person name="Redman R.S."/>
            <person name="Fleck N.D."/>
            <person name="Lindquist E."/>
            <person name="Grigoriev I.V."/>
            <person name="Doty S.L."/>
        </authorList>
    </citation>
    <scope>NUCLEOTIDE SEQUENCE [LARGE SCALE GENOMIC DNA]</scope>
    <source>
        <strain evidence="2 3">WP1</strain>
    </source>
</reference>
<protein>
    <recommendedName>
        <fullName evidence="1">Ubiquitin-like domain-containing protein</fullName>
    </recommendedName>
</protein>
<dbReference type="PROSITE" id="PS50053">
    <property type="entry name" value="UBIQUITIN_2"/>
    <property type="match status" value="1"/>
</dbReference>
<dbReference type="AlphaFoldDB" id="A0A0P9EGV9"/>
<dbReference type="OrthoDB" id="442921at2759"/>
<dbReference type="Pfam" id="PF11976">
    <property type="entry name" value="Rad60-SLD"/>
    <property type="match status" value="1"/>
</dbReference>
<dbReference type="PANTHER" id="PTHR10562">
    <property type="entry name" value="SMALL UBIQUITIN-RELATED MODIFIER"/>
    <property type="match status" value="1"/>
</dbReference>
<dbReference type="Proteomes" id="UP000053890">
    <property type="component" value="Unassembled WGS sequence"/>
</dbReference>
<organism evidence="2 3">
    <name type="scientific">Rhodotorula graminis (strain WP1)</name>
    <dbReference type="NCBI Taxonomy" id="578459"/>
    <lineage>
        <taxon>Eukaryota</taxon>
        <taxon>Fungi</taxon>
        <taxon>Dikarya</taxon>
        <taxon>Basidiomycota</taxon>
        <taxon>Pucciniomycotina</taxon>
        <taxon>Microbotryomycetes</taxon>
        <taxon>Sporidiobolales</taxon>
        <taxon>Sporidiobolaceae</taxon>
        <taxon>Rhodotorula</taxon>
    </lineage>
</organism>
<proteinExistence type="predicted"/>
<evidence type="ECO:0000313" key="2">
    <source>
        <dbReference type="EMBL" id="KPV72540.1"/>
    </source>
</evidence>
<dbReference type="InterPro" id="IPR029071">
    <property type="entry name" value="Ubiquitin-like_domsf"/>
</dbReference>
<evidence type="ECO:0000259" key="1">
    <source>
        <dbReference type="PROSITE" id="PS50053"/>
    </source>
</evidence>
<keyword evidence="3" id="KW-1185">Reference proteome</keyword>
<dbReference type="EMBL" id="KQ474086">
    <property type="protein sequence ID" value="KPV72540.1"/>
    <property type="molecule type" value="Genomic_DNA"/>
</dbReference>
<dbReference type="InterPro" id="IPR000626">
    <property type="entry name" value="Ubiquitin-like_dom"/>
</dbReference>
<dbReference type="SUPFAM" id="SSF54236">
    <property type="entry name" value="Ubiquitin-like"/>
    <property type="match status" value="1"/>
</dbReference>
<gene>
    <name evidence="2" type="ORF">RHOBADRAFT_66893</name>
</gene>
<feature type="domain" description="Ubiquitin-like" evidence="1">
    <location>
        <begin position="15"/>
        <end position="79"/>
    </location>
</feature>
<dbReference type="GeneID" id="28979561"/>
<evidence type="ECO:0000313" key="3">
    <source>
        <dbReference type="Proteomes" id="UP000053890"/>
    </source>
</evidence>
<dbReference type="OMA" id="SKMMNAY"/>
<dbReference type="STRING" id="578459.A0A0P9EGV9"/>
<dbReference type="Gene3D" id="3.10.20.90">
    <property type="entry name" value="Phosphatidylinositol 3-kinase Catalytic Subunit, Chain A, domain 1"/>
    <property type="match status" value="1"/>
</dbReference>
<dbReference type="InterPro" id="IPR022617">
    <property type="entry name" value="Rad60/SUMO-like_dom"/>
</dbReference>
<dbReference type="RefSeq" id="XP_018268589.1">
    <property type="nucleotide sequence ID" value="XM_018419115.1"/>
</dbReference>
<sequence length="99" mass="10927">MSADENQADKKPETQHISLKIQGAGFPDLVIKVKKTTKLSKMMNAYCQRAGKALNEVRFMYEGTRLNGDQLVADLDIEDIDEDEEVVIDVAQEAVGGSL</sequence>